<accession>A0A0A9CEX5</accession>
<dbReference type="AlphaFoldDB" id="A0A0A9CEX5"/>
<organism evidence="1">
    <name type="scientific">Arundo donax</name>
    <name type="common">Giant reed</name>
    <name type="synonym">Donax arundinaceus</name>
    <dbReference type="NCBI Taxonomy" id="35708"/>
    <lineage>
        <taxon>Eukaryota</taxon>
        <taxon>Viridiplantae</taxon>
        <taxon>Streptophyta</taxon>
        <taxon>Embryophyta</taxon>
        <taxon>Tracheophyta</taxon>
        <taxon>Spermatophyta</taxon>
        <taxon>Magnoliopsida</taxon>
        <taxon>Liliopsida</taxon>
        <taxon>Poales</taxon>
        <taxon>Poaceae</taxon>
        <taxon>PACMAD clade</taxon>
        <taxon>Arundinoideae</taxon>
        <taxon>Arundineae</taxon>
        <taxon>Arundo</taxon>
    </lineage>
</organism>
<name>A0A0A9CEX5_ARUDO</name>
<evidence type="ECO:0000313" key="1">
    <source>
        <dbReference type="EMBL" id="JAD73008.1"/>
    </source>
</evidence>
<protein>
    <submittedName>
        <fullName evidence="1">Uncharacterized protein</fullName>
    </submittedName>
</protein>
<sequence length="25" mass="2614">MIVIPFSASLGATLNKGNLKSKPLN</sequence>
<reference evidence="1" key="1">
    <citation type="submission" date="2014-09" db="EMBL/GenBank/DDBJ databases">
        <authorList>
            <person name="Magalhaes I.L.F."/>
            <person name="Oliveira U."/>
            <person name="Santos F.R."/>
            <person name="Vidigal T.H.D.A."/>
            <person name="Brescovit A.D."/>
            <person name="Santos A.J."/>
        </authorList>
    </citation>
    <scope>NUCLEOTIDE SEQUENCE</scope>
    <source>
        <tissue evidence="1">Shoot tissue taken approximately 20 cm above the soil surface</tissue>
    </source>
</reference>
<dbReference type="EMBL" id="GBRH01224887">
    <property type="protein sequence ID" value="JAD73008.1"/>
    <property type="molecule type" value="Transcribed_RNA"/>
</dbReference>
<reference evidence="1" key="2">
    <citation type="journal article" date="2015" name="Data Brief">
        <title>Shoot transcriptome of the giant reed, Arundo donax.</title>
        <authorList>
            <person name="Barrero R.A."/>
            <person name="Guerrero F.D."/>
            <person name="Moolhuijzen P."/>
            <person name="Goolsby J.A."/>
            <person name="Tidwell J."/>
            <person name="Bellgard S.E."/>
            <person name="Bellgard M.I."/>
        </authorList>
    </citation>
    <scope>NUCLEOTIDE SEQUENCE</scope>
    <source>
        <tissue evidence="1">Shoot tissue taken approximately 20 cm above the soil surface</tissue>
    </source>
</reference>
<proteinExistence type="predicted"/>